<accession>A0A1I7Z6R6</accession>
<dbReference type="AlphaFoldDB" id="A0A1I7Z6R6"/>
<reference evidence="2" key="1">
    <citation type="submission" date="2016-11" db="UniProtKB">
        <authorList>
            <consortium name="WormBaseParasite"/>
        </authorList>
    </citation>
    <scope>IDENTIFICATION</scope>
</reference>
<organism evidence="1 2">
    <name type="scientific">Steinernema glaseri</name>
    <dbReference type="NCBI Taxonomy" id="37863"/>
    <lineage>
        <taxon>Eukaryota</taxon>
        <taxon>Metazoa</taxon>
        <taxon>Ecdysozoa</taxon>
        <taxon>Nematoda</taxon>
        <taxon>Chromadorea</taxon>
        <taxon>Rhabditida</taxon>
        <taxon>Tylenchina</taxon>
        <taxon>Panagrolaimomorpha</taxon>
        <taxon>Strongyloidoidea</taxon>
        <taxon>Steinernematidae</taxon>
        <taxon>Steinernema</taxon>
    </lineage>
</organism>
<name>A0A1I7Z6R6_9BILA</name>
<dbReference type="Proteomes" id="UP000095287">
    <property type="component" value="Unplaced"/>
</dbReference>
<keyword evidence="1" id="KW-1185">Reference proteome</keyword>
<evidence type="ECO:0000313" key="2">
    <source>
        <dbReference type="WBParaSite" id="L893_g2339.t1"/>
    </source>
</evidence>
<proteinExistence type="predicted"/>
<protein>
    <submittedName>
        <fullName evidence="2">FBA_2 domain-containing protein</fullName>
    </submittedName>
</protein>
<dbReference type="WBParaSite" id="L893_g2339.t1">
    <property type="protein sequence ID" value="L893_g2339.t1"/>
    <property type="gene ID" value="L893_g2339"/>
</dbReference>
<evidence type="ECO:0000313" key="1">
    <source>
        <dbReference type="Proteomes" id="UP000095287"/>
    </source>
</evidence>
<sequence length="244" mass="28259">MDAVPYTFVDSVVELFDGKKTLNLLAEELTHSLWKAAVNVHRRNREYYTVYVREKDSATHLVAFHLGTNICSDLKPIQKNRRFARIVTIYDQTDDHHGYLKWDHAQILGDVDAAKKLNSIASQIEQSSYFSYQSADIMLSSLSNRVFGAIWLHYNGQTSLTFLEQQILNSPFLERIELEAKIDISFVEKFFDHWMEKGTLNFTLQLSDVEDCQTLLKRGEVTEFRQGHFRSVIKHETAKSIAIH</sequence>